<dbReference type="AlphaFoldDB" id="A0A2S5TLN4"/>
<evidence type="ECO:0008006" key="4">
    <source>
        <dbReference type="Google" id="ProtNLM"/>
    </source>
</evidence>
<evidence type="ECO:0000256" key="1">
    <source>
        <dbReference type="SAM" id="MobiDB-lite"/>
    </source>
</evidence>
<proteinExistence type="predicted"/>
<gene>
    <name evidence="2" type="ORF">C3942_03240</name>
</gene>
<accession>A0A2S5TLN4</accession>
<feature type="region of interest" description="Disordered" evidence="1">
    <location>
        <begin position="1"/>
        <end position="23"/>
    </location>
</feature>
<organism evidence="2 3">
    <name type="scientific">Solimonas fluminis</name>
    <dbReference type="NCBI Taxonomy" id="2086571"/>
    <lineage>
        <taxon>Bacteria</taxon>
        <taxon>Pseudomonadati</taxon>
        <taxon>Pseudomonadota</taxon>
        <taxon>Gammaproteobacteria</taxon>
        <taxon>Nevskiales</taxon>
        <taxon>Nevskiaceae</taxon>
        <taxon>Solimonas</taxon>
    </lineage>
</organism>
<dbReference type="EMBL" id="PSNW01000001">
    <property type="protein sequence ID" value="PPE75910.1"/>
    <property type="molecule type" value="Genomic_DNA"/>
</dbReference>
<evidence type="ECO:0000313" key="3">
    <source>
        <dbReference type="Proteomes" id="UP000238220"/>
    </source>
</evidence>
<dbReference type="Proteomes" id="UP000238220">
    <property type="component" value="Unassembled WGS sequence"/>
</dbReference>
<reference evidence="2 3" key="1">
    <citation type="submission" date="2018-02" db="EMBL/GenBank/DDBJ databases">
        <title>Genome sequencing of Solimonas sp. HR-BB.</title>
        <authorList>
            <person name="Lee Y."/>
            <person name="Jeon C.O."/>
        </authorList>
    </citation>
    <scope>NUCLEOTIDE SEQUENCE [LARGE SCALE GENOMIC DNA]</scope>
    <source>
        <strain evidence="2 3">HR-BB</strain>
    </source>
</reference>
<protein>
    <recommendedName>
        <fullName evidence="4">Outer membrane protein beta-barrel domain-containing protein</fullName>
    </recommendedName>
</protein>
<name>A0A2S5TLN4_9GAMM</name>
<comment type="caution">
    <text evidence="2">The sequence shown here is derived from an EMBL/GenBank/DDBJ whole genome shotgun (WGS) entry which is preliminary data.</text>
</comment>
<evidence type="ECO:0000313" key="2">
    <source>
        <dbReference type="EMBL" id="PPE75910.1"/>
    </source>
</evidence>
<sequence>MEAAAEEAPAEEAPAEETASEDSGEPFHFYLGVDKAEVTLALSDDALETAFGSDELDSSLFRIRAGMRLLEAVGLELQYGIADDKDDEAKKFEVGEYYGIFVVPTGSLFELVEISVPIGYSSMKAEKGGASETFDGVSYGVNLEVPITLNSEWFPDIRVGGGGLVYRADRDSRVYGYHFGVRLDFKI</sequence>
<keyword evidence="3" id="KW-1185">Reference proteome</keyword>